<dbReference type="EMBL" id="UINC01000920">
    <property type="protein sequence ID" value="SUZ63607.1"/>
    <property type="molecule type" value="Genomic_DNA"/>
</dbReference>
<gene>
    <name evidence="1" type="ORF">METZ01_LOCUS16461</name>
</gene>
<dbReference type="PANTHER" id="PTHR31285">
    <property type="entry name" value="NICOTINAMIDE MONONUCLEOTIDE ADENYLYLTRANSFERASE"/>
    <property type="match status" value="1"/>
</dbReference>
<evidence type="ECO:0008006" key="2">
    <source>
        <dbReference type="Google" id="ProtNLM"/>
    </source>
</evidence>
<proteinExistence type="predicted"/>
<reference evidence="1" key="1">
    <citation type="submission" date="2018-05" db="EMBL/GenBank/DDBJ databases">
        <authorList>
            <person name="Lanie J.A."/>
            <person name="Ng W.-L."/>
            <person name="Kazmierczak K.M."/>
            <person name="Andrzejewski T.M."/>
            <person name="Davidsen T.M."/>
            <person name="Wayne K.J."/>
            <person name="Tettelin H."/>
            <person name="Glass J.I."/>
            <person name="Rusch D."/>
            <person name="Podicherti R."/>
            <person name="Tsui H.-C.T."/>
            <person name="Winkler M.E."/>
        </authorList>
    </citation>
    <scope>NUCLEOTIDE SEQUENCE</scope>
</reference>
<dbReference type="Gene3D" id="3.40.50.620">
    <property type="entry name" value="HUPs"/>
    <property type="match status" value="1"/>
</dbReference>
<dbReference type="GO" id="GO:0005634">
    <property type="term" value="C:nucleus"/>
    <property type="evidence" value="ECO:0007669"/>
    <property type="project" value="TreeGrafter"/>
</dbReference>
<dbReference type="GO" id="GO:0005737">
    <property type="term" value="C:cytoplasm"/>
    <property type="evidence" value="ECO:0007669"/>
    <property type="project" value="TreeGrafter"/>
</dbReference>
<organism evidence="1">
    <name type="scientific">marine metagenome</name>
    <dbReference type="NCBI Taxonomy" id="408172"/>
    <lineage>
        <taxon>unclassified sequences</taxon>
        <taxon>metagenomes</taxon>
        <taxon>ecological metagenomes</taxon>
    </lineage>
</organism>
<name>A0A381PBC1_9ZZZZ</name>
<evidence type="ECO:0000313" key="1">
    <source>
        <dbReference type="EMBL" id="SUZ63607.1"/>
    </source>
</evidence>
<dbReference type="GO" id="GO:0000309">
    <property type="term" value="F:nicotinamide-nucleotide adenylyltransferase activity"/>
    <property type="evidence" value="ECO:0007669"/>
    <property type="project" value="TreeGrafter"/>
</dbReference>
<protein>
    <recommendedName>
        <fullName evidence="2">Cytidyltransferase-like domain-containing protein</fullName>
    </recommendedName>
</protein>
<dbReference type="GO" id="GO:0016887">
    <property type="term" value="F:ATP hydrolysis activity"/>
    <property type="evidence" value="ECO:0007669"/>
    <property type="project" value="TreeGrafter"/>
</dbReference>
<dbReference type="SUPFAM" id="SSF52374">
    <property type="entry name" value="Nucleotidylyl transferase"/>
    <property type="match status" value="1"/>
</dbReference>
<dbReference type="AlphaFoldDB" id="A0A381PBC1"/>
<accession>A0A381PBC1</accession>
<sequence>MVGPDDIGACSDGTARRMAVTAYLRASTLLAGSGRDDIEAFGFAITASLASLTNKRGTHRAHIAMQTRTTTHTWFVELRKGARTRGSEERVIADTAVNVLAQSLGVRGGPREIATRDAVETASENIVALFAGPADVCGTPGTAFLPGSFDPLHDGHSQMQADASRRIGRPVQFELCVRNVDKPPLDFIEVACRRKQFADAEIVLTNTPTFVEKAKLLSQGNGITFVVGTDTIKRIGESRYYLDDEARDAALNELENLGTEFLVYGRLGDHGFETLNDLSLPDALNRISQGVSEQDFRVDVSSSEMRDNASVSA</sequence>
<dbReference type="PANTHER" id="PTHR31285:SF0">
    <property type="entry name" value="NICOTINAMIDE MONONUCLEOTIDE ADENYLYLTRANSFERASE"/>
    <property type="match status" value="1"/>
</dbReference>
<dbReference type="InterPro" id="IPR014729">
    <property type="entry name" value="Rossmann-like_a/b/a_fold"/>
</dbReference>